<name>A0A3E0DYJ9_9FLAO</name>
<dbReference type="RefSeq" id="WP_245980552.1">
    <property type="nucleotide sequence ID" value="NZ_QUNI01000017.1"/>
</dbReference>
<evidence type="ECO:0000256" key="1">
    <source>
        <dbReference type="SAM" id="Phobius"/>
    </source>
</evidence>
<dbReference type="Gene3D" id="3.30.565.10">
    <property type="entry name" value="Histidine kinase-like ATPase, C-terminal domain"/>
    <property type="match status" value="1"/>
</dbReference>
<dbReference type="InterPro" id="IPR010559">
    <property type="entry name" value="Sig_transdc_His_kin_internal"/>
</dbReference>
<dbReference type="Pfam" id="PF06580">
    <property type="entry name" value="His_kinase"/>
    <property type="match status" value="1"/>
</dbReference>
<dbReference type="Proteomes" id="UP000257136">
    <property type="component" value="Unassembled WGS sequence"/>
</dbReference>
<keyword evidence="4" id="KW-1185">Reference proteome</keyword>
<accession>A0A3E0DYJ9</accession>
<evidence type="ECO:0000313" key="4">
    <source>
        <dbReference type="Proteomes" id="UP000257136"/>
    </source>
</evidence>
<dbReference type="Gene3D" id="1.25.40.10">
    <property type="entry name" value="Tetratricopeptide repeat domain"/>
    <property type="match status" value="2"/>
</dbReference>
<sequence length="613" mass="69852">MKHNLLIVFALLFLAFLFPHEIIAQSPSIEKIEKKNNAKSSKAKISVVADELSKSLDENNESNIASNYEKLANEFLGKGDNAKAEEYFKKALASYTKLKLTDDKTRVTRSLAKVQESQKDYKSAISNYEVAGSMAEDKSLEKINTNDANRLRSSASPVAQESYVNSNIELLKKEKKSDEVSDAYVKKAENSLQQKKKEVAIESYNQALAYAKGKPAKIIKINNEIAKVYASDNQFDKAIGISEKLLADAKTKQDFTTQIKQLQSLSGLYFQKEEPNKAVDALKEAFALALQKGNSAEAKTSLTALTQYYNKKGNNKESLALYDQFVQNFDQLIHSDTTLIDAKTFQVSEDKIRQLEKEKSLKDELISRKNTFNYFLLGSIGLLLLFFVWIVKSFFAIKTKNKEIALQSLRREMNPHFIFNSLNSVNQFISENKELEANKYLTSYSTLMRNTMENSNKDFVSLDNELEQLKKYLELEHLRFQDKFDFKISVDPELDAERTMVPNMIMQPHLENAIWHGLRYLDTKGLLLLKVELISGKVVIRIEDNGIGLAKSQELKTANQKVHESRGMSNTKERISLLNELYKQHISFIIFEKTVPERGTIVEISCPLIDKIR</sequence>
<dbReference type="PANTHER" id="PTHR34220">
    <property type="entry name" value="SENSOR HISTIDINE KINASE YPDA"/>
    <property type="match status" value="1"/>
</dbReference>
<comment type="caution">
    <text evidence="3">The sequence shown here is derived from an EMBL/GenBank/DDBJ whole genome shotgun (WGS) entry which is preliminary data.</text>
</comment>
<keyword evidence="1" id="KW-0472">Membrane</keyword>
<dbReference type="SUPFAM" id="SSF48452">
    <property type="entry name" value="TPR-like"/>
    <property type="match status" value="2"/>
</dbReference>
<dbReference type="InterPro" id="IPR011990">
    <property type="entry name" value="TPR-like_helical_dom_sf"/>
</dbReference>
<reference evidence="3 4" key="1">
    <citation type="submission" date="2018-08" db="EMBL/GenBank/DDBJ databases">
        <title>Genomic Encyclopedia of Archaeal and Bacterial Type Strains, Phase II (KMG-II): from individual species to whole genera.</title>
        <authorList>
            <person name="Goeker M."/>
        </authorList>
    </citation>
    <scope>NUCLEOTIDE SEQUENCE [LARGE SCALE GENOMIC DNA]</scope>
    <source>
        <strain evidence="3 4">DSM 100880</strain>
    </source>
</reference>
<evidence type="ECO:0000259" key="2">
    <source>
        <dbReference type="Pfam" id="PF06580"/>
    </source>
</evidence>
<dbReference type="SUPFAM" id="SSF55874">
    <property type="entry name" value="ATPase domain of HSP90 chaperone/DNA topoisomerase II/histidine kinase"/>
    <property type="match status" value="1"/>
</dbReference>
<organism evidence="3 4">
    <name type="scientific">Flavobacterium aquicola</name>
    <dbReference type="NCBI Taxonomy" id="1682742"/>
    <lineage>
        <taxon>Bacteria</taxon>
        <taxon>Pseudomonadati</taxon>
        <taxon>Bacteroidota</taxon>
        <taxon>Flavobacteriia</taxon>
        <taxon>Flavobacteriales</taxon>
        <taxon>Flavobacteriaceae</taxon>
        <taxon>Flavobacterium</taxon>
    </lineage>
</organism>
<keyword evidence="1" id="KW-0812">Transmembrane</keyword>
<dbReference type="GO" id="GO:0016020">
    <property type="term" value="C:membrane"/>
    <property type="evidence" value="ECO:0007669"/>
    <property type="project" value="InterPro"/>
</dbReference>
<dbReference type="AlphaFoldDB" id="A0A3E0DYJ9"/>
<feature type="transmembrane region" description="Helical" evidence="1">
    <location>
        <begin position="372"/>
        <end position="391"/>
    </location>
</feature>
<dbReference type="InterPro" id="IPR036890">
    <property type="entry name" value="HATPase_C_sf"/>
</dbReference>
<evidence type="ECO:0000313" key="3">
    <source>
        <dbReference type="EMBL" id="REG91174.1"/>
    </source>
</evidence>
<keyword evidence="1" id="KW-1133">Transmembrane helix</keyword>
<protein>
    <submittedName>
        <fullName evidence="3">Tetratricopeptide repeat protein</fullName>
    </submittedName>
</protein>
<dbReference type="EMBL" id="QUNI01000017">
    <property type="protein sequence ID" value="REG91174.1"/>
    <property type="molecule type" value="Genomic_DNA"/>
</dbReference>
<dbReference type="InterPro" id="IPR050640">
    <property type="entry name" value="Bact_2-comp_sensor_kinase"/>
</dbReference>
<dbReference type="PANTHER" id="PTHR34220:SF7">
    <property type="entry name" value="SENSOR HISTIDINE KINASE YPDA"/>
    <property type="match status" value="1"/>
</dbReference>
<proteinExistence type="predicted"/>
<gene>
    <name evidence="3" type="ORF">C8P67_11770</name>
</gene>
<dbReference type="InterPro" id="IPR019734">
    <property type="entry name" value="TPR_rpt"/>
</dbReference>
<dbReference type="GO" id="GO:0000155">
    <property type="term" value="F:phosphorelay sensor kinase activity"/>
    <property type="evidence" value="ECO:0007669"/>
    <property type="project" value="InterPro"/>
</dbReference>
<dbReference type="Pfam" id="PF13181">
    <property type="entry name" value="TPR_8"/>
    <property type="match status" value="1"/>
</dbReference>
<feature type="domain" description="Signal transduction histidine kinase internal region" evidence="2">
    <location>
        <begin position="406"/>
        <end position="484"/>
    </location>
</feature>